<proteinExistence type="predicted"/>
<accession>A0A269Y669</accession>
<dbReference type="EMBL" id="NCXI01000064">
    <property type="protein sequence ID" value="PAK80146.1"/>
    <property type="molecule type" value="Genomic_DNA"/>
</dbReference>
<keyword evidence="5" id="KW-0479">Metal-binding</keyword>
<feature type="binding site" evidence="5">
    <location>
        <position position="161"/>
    </location>
    <ligand>
        <name>Mn(2+)</name>
        <dbReference type="ChEBI" id="CHEBI:29035"/>
        <label>2</label>
    </ligand>
</feature>
<dbReference type="GO" id="GO:0046872">
    <property type="term" value="F:metal ion binding"/>
    <property type="evidence" value="ECO:0007669"/>
    <property type="project" value="UniProtKB-KW"/>
</dbReference>
<organism evidence="7 8">
    <name type="scientific">Lentilactobacillus parakefiri</name>
    <dbReference type="NCBI Taxonomy" id="152332"/>
    <lineage>
        <taxon>Bacteria</taxon>
        <taxon>Bacillati</taxon>
        <taxon>Bacillota</taxon>
        <taxon>Bacilli</taxon>
        <taxon>Lactobacillales</taxon>
        <taxon>Lactobacillaceae</taxon>
        <taxon>Lentilactobacillus</taxon>
    </lineage>
</organism>
<dbReference type="InterPro" id="IPR002933">
    <property type="entry name" value="Peptidase_M20"/>
</dbReference>
<dbReference type="Pfam" id="PF07687">
    <property type="entry name" value="M20_dimer"/>
    <property type="match status" value="1"/>
</dbReference>
<feature type="binding site" evidence="5">
    <location>
        <position position="137"/>
    </location>
    <ligand>
        <name>Mn(2+)</name>
        <dbReference type="ChEBI" id="CHEBI:29035"/>
        <label>2</label>
    </ligand>
</feature>
<dbReference type="PIRSF" id="PIRSF005962">
    <property type="entry name" value="Pept_M20D_amidohydro"/>
    <property type="match status" value="1"/>
</dbReference>
<dbReference type="Proteomes" id="UP000216802">
    <property type="component" value="Unassembled WGS sequence"/>
</dbReference>
<evidence type="ECO:0000256" key="1">
    <source>
        <dbReference type="ARBA" id="ARBA00022605"/>
    </source>
</evidence>
<comment type="caution">
    <text evidence="7">The sequence shown here is derived from an EMBL/GenBank/DDBJ whole genome shotgun (WGS) entry which is preliminary data.</text>
</comment>
<evidence type="ECO:0000259" key="6">
    <source>
        <dbReference type="Pfam" id="PF07687"/>
    </source>
</evidence>
<feature type="binding site" evidence="5">
    <location>
        <position position="101"/>
    </location>
    <ligand>
        <name>Mn(2+)</name>
        <dbReference type="ChEBI" id="CHEBI:29035"/>
        <label>2</label>
    </ligand>
</feature>
<dbReference type="Pfam" id="PF01546">
    <property type="entry name" value="Peptidase_M20"/>
    <property type="match status" value="1"/>
</dbReference>
<dbReference type="NCBIfam" id="TIGR01891">
    <property type="entry name" value="amidohydrolases"/>
    <property type="match status" value="1"/>
</dbReference>
<comment type="cofactor">
    <cofactor evidence="5">
        <name>Mn(2+)</name>
        <dbReference type="ChEBI" id="CHEBI:29035"/>
    </cofactor>
    <text evidence="5">The Mn(2+) ion enhances activity.</text>
</comment>
<dbReference type="GO" id="GO:0009085">
    <property type="term" value="P:lysine biosynthetic process"/>
    <property type="evidence" value="ECO:0007669"/>
    <property type="project" value="UniProtKB-KW"/>
</dbReference>
<keyword evidence="5" id="KW-0464">Manganese</keyword>
<dbReference type="RefSeq" id="WP_095354945.1">
    <property type="nucleotide sequence ID" value="NZ_NCXI01000064.1"/>
</dbReference>
<dbReference type="InterPro" id="IPR036264">
    <property type="entry name" value="Bact_exopeptidase_dim_dom"/>
</dbReference>
<evidence type="ECO:0000256" key="5">
    <source>
        <dbReference type="PIRSR" id="PIRSR005962-1"/>
    </source>
</evidence>
<evidence type="ECO:0000313" key="7">
    <source>
        <dbReference type="EMBL" id="PAK80146.1"/>
    </source>
</evidence>
<dbReference type="FunFam" id="3.30.70.360:FF:000001">
    <property type="entry name" value="N-acetyldiaminopimelate deacetylase"/>
    <property type="match status" value="1"/>
</dbReference>
<evidence type="ECO:0000313" key="8">
    <source>
        <dbReference type="Proteomes" id="UP000216802"/>
    </source>
</evidence>
<feature type="domain" description="Peptidase M20 dimerisation" evidence="6">
    <location>
        <begin position="185"/>
        <end position="279"/>
    </location>
</feature>
<keyword evidence="4" id="KW-0457">Lysine biosynthesis</keyword>
<dbReference type="PANTHER" id="PTHR11014:SF63">
    <property type="entry name" value="METALLOPEPTIDASE, PUTATIVE (AFU_ORTHOLOGUE AFUA_6G09600)-RELATED"/>
    <property type="match status" value="1"/>
</dbReference>
<reference evidence="7 8" key="1">
    <citation type="submission" date="2017-04" db="EMBL/GenBank/DDBJ databases">
        <title>Kefir bacterial isolates.</title>
        <authorList>
            <person name="Kim Y."/>
            <person name="Blasche S."/>
            <person name="Patil K.R."/>
        </authorList>
    </citation>
    <scope>NUCLEOTIDE SEQUENCE [LARGE SCALE GENOMIC DNA]</scope>
    <source>
        <strain evidence="7 8">OG2</strain>
    </source>
</reference>
<dbReference type="AlphaFoldDB" id="A0A269Y669"/>
<dbReference type="PANTHER" id="PTHR11014">
    <property type="entry name" value="PEPTIDASE M20 FAMILY MEMBER"/>
    <property type="match status" value="1"/>
</dbReference>
<feature type="binding site" evidence="5">
    <location>
        <position position="103"/>
    </location>
    <ligand>
        <name>Mn(2+)</name>
        <dbReference type="ChEBI" id="CHEBI:29035"/>
        <label>2</label>
    </ligand>
</feature>
<name>A0A269Y669_9LACO</name>
<dbReference type="Gene3D" id="3.40.630.10">
    <property type="entry name" value="Zn peptidases"/>
    <property type="match status" value="1"/>
</dbReference>
<keyword evidence="3" id="KW-0220">Diaminopimelate biosynthesis</keyword>
<protein>
    <submittedName>
        <fullName evidence="7">Amidohydrolase</fullName>
    </submittedName>
</protein>
<dbReference type="GO" id="GO:0019877">
    <property type="term" value="P:diaminopimelate biosynthetic process"/>
    <property type="evidence" value="ECO:0007669"/>
    <property type="project" value="UniProtKB-KW"/>
</dbReference>
<dbReference type="InterPro" id="IPR011650">
    <property type="entry name" value="Peptidase_M20_dimer"/>
</dbReference>
<dbReference type="SUPFAM" id="SSF53187">
    <property type="entry name" value="Zn-dependent exopeptidases"/>
    <property type="match status" value="1"/>
</dbReference>
<dbReference type="Gene3D" id="3.30.70.360">
    <property type="match status" value="1"/>
</dbReference>
<keyword evidence="2 7" id="KW-0378">Hydrolase</keyword>
<evidence type="ECO:0000256" key="2">
    <source>
        <dbReference type="ARBA" id="ARBA00022801"/>
    </source>
</evidence>
<dbReference type="InterPro" id="IPR017439">
    <property type="entry name" value="Amidohydrolase"/>
</dbReference>
<sequence length="388" mass="41976">MVATTLVSDELDQYMVQQFKQFHRHPELCDKEEWTTAKIADELHKMAVPILDFPIHSGLVAQIGPGSGPTIALRADIDALPLQEETDLSYKSAIPGAAHACGHDFHIAALLGAAKLLKDQEAHLTGNIRFIFEPGEERHVGAREMIHAGILKDVVAISGIHNMPTIPVGTVGMKIGKLVASNDNFDVTITGVGSHAAMPQTGRDPIVAVANTIMTLQTIVSRNISPSDRLVLTVGAIHGGHTNNVIPESAGFKGTIRTFSDADRKLAKQRFYEIVNATAVAFGQTATITWDQGPAPVNNSKTITNLIANQARQFMNVVDAIPSNADDDFAEYEQLVPGCYAFMGSKGQANLHHPDFIANPEGLKYAAKFHEQAALALLTHFNQQDKEK</sequence>
<feature type="binding site" evidence="5">
    <location>
        <position position="352"/>
    </location>
    <ligand>
        <name>Mn(2+)</name>
        <dbReference type="ChEBI" id="CHEBI:29035"/>
        <label>2</label>
    </ligand>
</feature>
<dbReference type="SUPFAM" id="SSF55031">
    <property type="entry name" value="Bacterial exopeptidase dimerisation domain"/>
    <property type="match status" value="1"/>
</dbReference>
<evidence type="ECO:0000256" key="3">
    <source>
        <dbReference type="ARBA" id="ARBA00022915"/>
    </source>
</evidence>
<evidence type="ECO:0000256" key="4">
    <source>
        <dbReference type="ARBA" id="ARBA00023154"/>
    </source>
</evidence>
<keyword evidence="1" id="KW-0028">Amino-acid biosynthesis</keyword>
<gene>
    <name evidence="7" type="ORF">B8W98_08550</name>
</gene>
<dbReference type="GO" id="GO:0050118">
    <property type="term" value="F:N-acetyldiaminopimelate deacetylase activity"/>
    <property type="evidence" value="ECO:0007669"/>
    <property type="project" value="UniProtKB-ARBA"/>
</dbReference>